<dbReference type="Proteomes" id="UP001519418">
    <property type="component" value="Unassembled WGS sequence"/>
</dbReference>
<keyword evidence="1" id="KW-0472">Membrane</keyword>
<feature type="transmembrane region" description="Helical" evidence="1">
    <location>
        <begin position="95"/>
        <end position="115"/>
    </location>
</feature>
<dbReference type="Pfam" id="PF05656">
    <property type="entry name" value="DUF805"/>
    <property type="match status" value="1"/>
</dbReference>
<dbReference type="RefSeq" id="WP_213819911.1">
    <property type="nucleotide sequence ID" value="NZ_JAAMFI010000002.1"/>
</dbReference>
<dbReference type="EMBL" id="JAAMFI010000002">
    <property type="protein sequence ID" value="MBS9335322.1"/>
    <property type="molecule type" value="Genomic_DNA"/>
</dbReference>
<keyword evidence="1" id="KW-1133">Transmembrane helix</keyword>
<keyword evidence="1" id="KW-0812">Transmembrane</keyword>
<gene>
    <name evidence="2" type="ORF">G6R27_04670</name>
</gene>
<reference evidence="2 3" key="1">
    <citation type="submission" date="2020-02" db="EMBL/GenBank/DDBJ databases">
        <title>Fructobacillus sp. isolated from paper mulberry of Taiwan.</title>
        <authorList>
            <person name="Lin S.-T."/>
        </authorList>
    </citation>
    <scope>NUCLEOTIDE SEQUENCE [LARGE SCALE GENOMIC DNA]</scope>
    <source>
        <strain evidence="2 3">M1-10</strain>
    </source>
</reference>
<evidence type="ECO:0000313" key="2">
    <source>
        <dbReference type="EMBL" id="MBS9335322.1"/>
    </source>
</evidence>
<evidence type="ECO:0000313" key="3">
    <source>
        <dbReference type="Proteomes" id="UP001519418"/>
    </source>
</evidence>
<feature type="transmembrane region" description="Helical" evidence="1">
    <location>
        <begin position="54"/>
        <end position="83"/>
    </location>
</feature>
<organism evidence="2 3">
    <name type="scientific">Fructobacillus papyriferae</name>
    <dbReference type="NCBI Taxonomy" id="2713171"/>
    <lineage>
        <taxon>Bacteria</taxon>
        <taxon>Bacillati</taxon>
        <taxon>Bacillota</taxon>
        <taxon>Bacilli</taxon>
        <taxon>Lactobacillales</taxon>
        <taxon>Lactobacillaceae</taxon>
        <taxon>Fructobacillus</taxon>
    </lineage>
</organism>
<protein>
    <submittedName>
        <fullName evidence="2">DUF805 domain-containing protein</fullName>
    </submittedName>
</protein>
<feature type="transmembrane region" description="Helical" evidence="1">
    <location>
        <begin position="23"/>
        <end position="42"/>
    </location>
</feature>
<keyword evidence="3" id="KW-1185">Reference proteome</keyword>
<evidence type="ECO:0000256" key="1">
    <source>
        <dbReference type="SAM" id="Phobius"/>
    </source>
</evidence>
<name>A0ABS5QTR8_9LACO</name>
<comment type="caution">
    <text evidence="2">The sequence shown here is derived from an EMBL/GenBank/DDBJ whole genome shotgun (WGS) entry which is preliminary data.</text>
</comment>
<accession>A0ABS5QTR8</accession>
<proteinExistence type="predicted"/>
<dbReference type="InterPro" id="IPR008523">
    <property type="entry name" value="DUF805"/>
</dbReference>
<sequence>MIQAYQNFLRHSFSLTTVTKRGTYWLVTLINLAILAVFYIGFDLLFALLTAVQWLYFFDLVVAFFMIVWLILATLFVLVTLIPNITMSFRRYRDTGLPTSCFMIEPVLLLSFFWFCSENLNNGYASIWSIFATGLFLLADILVKLLPSAVEKNAK</sequence>
<feature type="transmembrane region" description="Helical" evidence="1">
    <location>
        <begin position="127"/>
        <end position="146"/>
    </location>
</feature>